<dbReference type="GO" id="GO:0016020">
    <property type="term" value="C:membrane"/>
    <property type="evidence" value="ECO:0007669"/>
    <property type="project" value="UniProtKB-SubCell"/>
</dbReference>
<name>A0A8K0JLN6_9TREE</name>
<accession>A0A8K0JLN6</accession>
<dbReference type="SUPFAM" id="SSF56784">
    <property type="entry name" value="HAD-like"/>
    <property type="match status" value="1"/>
</dbReference>
<feature type="transmembrane region" description="Helical" evidence="9">
    <location>
        <begin position="105"/>
        <end position="125"/>
    </location>
</feature>
<dbReference type="InterPro" id="IPR006068">
    <property type="entry name" value="ATPase_P-typ_cation-transptr_C"/>
</dbReference>
<dbReference type="InterPro" id="IPR018303">
    <property type="entry name" value="ATPase_P-typ_P_site"/>
</dbReference>
<feature type="compositionally biased region" description="Polar residues" evidence="8">
    <location>
        <begin position="8"/>
        <end position="29"/>
    </location>
</feature>
<protein>
    <recommendedName>
        <fullName evidence="10">Cation-transporting P-type ATPase N-terminal domain-containing protein</fullName>
    </recommendedName>
</protein>
<evidence type="ECO:0000256" key="9">
    <source>
        <dbReference type="SAM" id="Phobius"/>
    </source>
</evidence>
<feature type="transmembrane region" description="Helical" evidence="9">
    <location>
        <begin position="954"/>
        <end position="981"/>
    </location>
</feature>
<dbReference type="Gene3D" id="1.20.1110.10">
    <property type="entry name" value="Calcium-transporting ATPase, transmembrane domain"/>
    <property type="match status" value="2"/>
</dbReference>
<feature type="transmembrane region" description="Helical" evidence="9">
    <location>
        <begin position="317"/>
        <end position="339"/>
    </location>
</feature>
<comment type="subcellular location">
    <subcellularLocation>
        <location evidence="1">Membrane</location>
        <topology evidence="1">Multi-pass membrane protein</topology>
    </subcellularLocation>
</comment>
<dbReference type="SUPFAM" id="SSF81665">
    <property type="entry name" value="Calcium ATPase, transmembrane domain M"/>
    <property type="match status" value="1"/>
</dbReference>
<dbReference type="SFLD" id="SFLDS00003">
    <property type="entry name" value="Haloacid_Dehalogenase"/>
    <property type="match status" value="1"/>
</dbReference>
<feature type="region of interest" description="Disordered" evidence="8">
    <location>
        <begin position="554"/>
        <end position="580"/>
    </location>
</feature>
<keyword evidence="12" id="KW-1185">Reference proteome</keyword>
<dbReference type="Gene3D" id="3.40.50.1000">
    <property type="entry name" value="HAD superfamily/HAD-like"/>
    <property type="match status" value="2"/>
</dbReference>
<feature type="transmembrane region" description="Helical" evidence="9">
    <location>
        <begin position="1041"/>
        <end position="1060"/>
    </location>
</feature>
<dbReference type="GO" id="GO:0030001">
    <property type="term" value="P:metal ion transport"/>
    <property type="evidence" value="ECO:0007669"/>
    <property type="project" value="UniProtKB-ARBA"/>
</dbReference>
<dbReference type="SFLD" id="SFLDG00002">
    <property type="entry name" value="C1.7:_P-type_atpase_like"/>
    <property type="match status" value="1"/>
</dbReference>
<dbReference type="PANTHER" id="PTHR42861">
    <property type="entry name" value="CALCIUM-TRANSPORTING ATPASE"/>
    <property type="match status" value="1"/>
</dbReference>
<dbReference type="Pfam" id="PF00690">
    <property type="entry name" value="Cation_ATPase_N"/>
    <property type="match status" value="1"/>
</dbReference>
<dbReference type="SMART" id="SM00831">
    <property type="entry name" value="Cation_ATPase_N"/>
    <property type="match status" value="1"/>
</dbReference>
<dbReference type="GO" id="GO:0005524">
    <property type="term" value="F:ATP binding"/>
    <property type="evidence" value="ECO:0007669"/>
    <property type="project" value="UniProtKB-KW"/>
</dbReference>
<feature type="transmembrane region" description="Helical" evidence="9">
    <location>
        <begin position="131"/>
        <end position="149"/>
    </location>
</feature>
<evidence type="ECO:0000259" key="10">
    <source>
        <dbReference type="SMART" id="SM00831"/>
    </source>
</evidence>
<evidence type="ECO:0000313" key="11">
    <source>
        <dbReference type="EMBL" id="KAG7531892.1"/>
    </source>
</evidence>
<evidence type="ECO:0000256" key="8">
    <source>
        <dbReference type="SAM" id="MobiDB-lite"/>
    </source>
</evidence>
<feature type="compositionally biased region" description="Polar residues" evidence="8">
    <location>
        <begin position="571"/>
        <end position="580"/>
    </location>
</feature>
<feature type="compositionally biased region" description="Basic residues" evidence="8">
    <location>
        <begin position="554"/>
        <end position="565"/>
    </location>
</feature>
<dbReference type="SUPFAM" id="SSF81660">
    <property type="entry name" value="Metal cation-transporting ATPase, ATP-binding domain N"/>
    <property type="match status" value="1"/>
</dbReference>
<keyword evidence="4" id="KW-0067">ATP-binding</keyword>
<evidence type="ECO:0000256" key="3">
    <source>
        <dbReference type="ARBA" id="ARBA00022741"/>
    </source>
</evidence>
<gene>
    <name evidence="11" type="ORF">FFLO_04038</name>
</gene>
<dbReference type="InterPro" id="IPR001757">
    <property type="entry name" value="P_typ_ATPase"/>
</dbReference>
<dbReference type="InterPro" id="IPR004014">
    <property type="entry name" value="ATPase_P-typ_cation-transptr_N"/>
</dbReference>
<evidence type="ECO:0000256" key="7">
    <source>
        <dbReference type="ARBA" id="ARBA00023136"/>
    </source>
</evidence>
<feature type="transmembrane region" description="Helical" evidence="9">
    <location>
        <begin position="1072"/>
        <end position="1093"/>
    </location>
</feature>
<dbReference type="Pfam" id="PF00122">
    <property type="entry name" value="E1-E2_ATPase"/>
    <property type="match status" value="1"/>
</dbReference>
<proteinExistence type="predicted"/>
<evidence type="ECO:0000313" key="12">
    <source>
        <dbReference type="Proteomes" id="UP000812966"/>
    </source>
</evidence>
<feature type="region of interest" description="Disordered" evidence="8">
    <location>
        <begin position="69"/>
        <end position="96"/>
    </location>
</feature>
<evidence type="ECO:0000256" key="4">
    <source>
        <dbReference type="ARBA" id="ARBA00022840"/>
    </source>
</evidence>
<keyword evidence="2 9" id="KW-0812">Transmembrane</keyword>
<dbReference type="InterPro" id="IPR036412">
    <property type="entry name" value="HAD-like_sf"/>
</dbReference>
<keyword evidence="7 9" id="KW-0472">Membrane</keyword>
<dbReference type="InterPro" id="IPR023298">
    <property type="entry name" value="ATPase_P-typ_TM_dom_sf"/>
</dbReference>
<dbReference type="Pfam" id="PF08282">
    <property type="entry name" value="Hydrolase_3"/>
    <property type="match status" value="1"/>
</dbReference>
<feature type="transmembrane region" description="Helical" evidence="9">
    <location>
        <begin position="914"/>
        <end position="933"/>
    </location>
</feature>
<evidence type="ECO:0000256" key="2">
    <source>
        <dbReference type="ARBA" id="ARBA00022692"/>
    </source>
</evidence>
<dbReference type="AlphaFoldDB" id="A0A8K0JLN6"/>
<evidence type="ECO:0000256" key="6">
    <source>
        <dbReference type="ARBA" id="ARBA00022989"/>
    </source>
</evidence>
<reference evidence="11" key="1">
    <citation type="submission" date="2020-04" db="EMBL/GenBank/DDBJ databases">
        <title>Analysis of mating type loci in Filobasidium floriforme.</title>
        <authorList>
            <person name="Nowrousian M."/>
        </authorList>
    </citation>
    <scope>NUCLEOTIDE SEQUENCE</scope>
    <source>
        <strain evidence="11">CBS 6242</strain>
    </source>
</reference>
<dbReference type="SUPFAM" id="SSF81653">
    <property type="entry name" value="Calcium ATPase, transduction domain A"/>
    <property type="match status" value="1"/>
</dbReference>
<dbReference type="PRINTS" id="PR00119">
    <property type="entry name" value="CATATPASE"/>
</dbReference>
<dbReference type="PROSITE" id="PS00154">
    <property type="entry name" value="ATPASE_E1_E2"/>
    <property type="match status" value="1"/>
</dbReference>
<dbReference type="InterPro" id="IPR023214">
    <property type="entry name" value="HAD_sf"/>
</dbReference>
<dbReference type="InterPro" id="IPR059000">
    <property type="entry name" value="ATPase_P-type_domA"/>
</dbReference>
<dbReference type="InterPro" id="IPR008250">
    <property type="entry name" value="ATPase_P-typ_transduc_dom_A_sf"/>
</dbReference>
<dbReference type="Pfam" id="PF13246">
    <property type="entry name" value="Cation_ATPase"/>
    <property type="match status" value="1"/>
</dbReference>
<dbReference type="GO" id="GO:0016887">
    <property type="term" value="F:ATP hydrolysis activity"/>
    <property type="evidence" value="ECO:0007669"/>
    <property type="project" value="InterPro"/>
</dbReference>
<comment type="caution">
    <text evidence="11">The sequence shown here is derived from an EMBL/GenBank/DDBJ whole genome shotgun (WGS) entry which is preliminary data.</text>
</comment>
<keyword evidence="3" id="KW-0547">Nucleotide-binding</keyword>
<feature type="transmembrane region" description="Helical" evidence="9">
    <location>
        <begin position="345"/>
        <end position="370"/>
    </location>
</feature>
<organism evidence="11 12">
    <name type="scientific">Filobasidium floriforme</name>
    <dbReference type="NCBI Taxonomy" id="5210"/>
    <lineage>
        <taxon>Eukaryota</taxon>
        <taxon>Fungi</taxon>
        <taxon>Dikarya</taxon>
        <taxon>Basidiomycota</taxon>
        <taxon>Agaricomycotina</taxon>
        <taxon>Tremellomycetes</taxon>
        <taxon>Filobasidiales</taxon>
        <taxon>Filobasidiaceae</taxon>
        <taxon>Filobasidium</taxon>
    </lineage>
</organism>
<dbReference type="Gene3D" id="2.70.150.10">
    <property type="entry name" value="Calcium-transporting ATPase, cytoplasmic transduction domain A"/>
    <property type="match status" value="1"/>
</dbReference>
<dbReference type="EMBL" id="JABELV010000080">
    <property type="protein sequence ID" value="KAG7531892.1"/>
    <property type="molecule type" value="Genomic_DNA"/>
</dbReference>
<keyword evidence="6 9" id="KW-1133">Transmembrane helix</keyword>
<feature type="region of interest" description="Disordered" evidence="8">
    <location>
        <begin position="1"/>
        <end position="57"/>
    </location>
</feature>
<keyword evidence="5" id="KW-1278">Translocase</keyword>
<feature type="domain" description="Cation-transporting P-type ATPase N-terminal" evidence="10">
    <location>
        <begin position="56"/>
        <end position="130"/>
    </location>
</feature>
<evidence type="ECO:0000256" key="1">
    <source>
        <dbReference type="ARBA" id="ARBA00004141"/>
    </source>
</evidence>
<feature type="region of interest" description="Disordered" evidence="8">
    <location>
        <begin position="470"/>
        <end position="502"/>
    </location>
</feature>
<dbReference type="Proteomes" id="UP000812966">
    <property type="component" value="Unassembled WGS sequence"/>
</dbReference>
<dbReference type="Gene3D" id="3.40.1110.10">
    <property type="entry name" value="Calcium-transporting ATPase, cytoplasmic domain N"/>
    <property type="match status" value="2"/>
</dbReference>
<feature type="transmembrane region" description="Helical" evidence="9">
    <location>
        <begin position="878"/>
        <end position="899"/>
    </location>
</feature>
<evidence type="ECO:0000256" key="5">
    <source>
        <dbReference type="ARBA" id="ARBA00022967"/>
    </source>
</evidence>
<sequence length="1126" mass="121792">MVSEKLGNLNTIQETKTMDSQATATSNPSPMEKPTKDPNNPAPARGNLSHPGLSSMPHIMSDQQVLEEFGSSRDQGLSGKQAEAARQKWGDNIIQPPPKPSPLKLLGRQIVNAMTIVLLAAMAVSFGTQDWIAAGVIAALVILNVSVGFSQEWKAEKTVAALASVGAPVAVCLRGGKEIQVKAEEVVPGDVMLMSPGSIVAADGRLLEGTVSNLETDEALLTGESLPVAKNADISEQADMPIGDRLCMVYAGSQITKGRARAVVVGTAMNTELGKIAEAIERKVTTKEKGWRAKWHKVMVALGLRETTPLQIKLNRIAYLLLAIAIILAIIVVASTAFVDIDPSIATYAVATAVSILPASLIAVVSLTLATASRELAKRNALVRRMDAIEGLAVVTDICSDKTGTLTVGKMVMKKAWIPARLPDSDSTENTTMKPAKVATDIGQTYEVETGSDPYYPRGVVRAIENDKPLMTESPSEDDDESNGQGNGDSDDETSGPDVVSTNDMEQNLENMVLCASLCNMSTIHHGKDGYWQANGDATEVALQVWAHKMGRGKPHMTKAKRPHHGERTQSHAPLQRNNSTVSTGIHKVPVDGHFELVVEHPFDSTIKRMSTVWQHVNDDGSNSGSGCIAFLKGAVERVLDRCEFIGLGEDKIPLTESEKANIISRMDALAAEGLRVLCLSGKRIQSRAEQLKVMPRDELESGMSFLGLAGIYDPPRPQSRGAVLEAQQAGITTRMLTGDHPATASAIARSVAILDDSHGTGAVMTGQQFDSLTEDEIDALPELPVVIARCAPETKVRMVEALHRRKVFGMTRFAVMTGDGVNDSPALKRADVGVAMGLNGSDVAKSVSDIVLADDNFASITRAIRKGRATFSNLSKFLLYLLSGNIAEVLVMLIGLAFQNENGISQYPLSPVAALWINTIAAGPPALALGLEPTAKDAMDHTPKAYRTIFTKWWLLDLAFYSLLSGALTLVNFVIVVWGRGDGYLGVDCNEGAYNSSCKLLFHGRSTAFATLTILLMIHSLECKHLELSLFQMNLLDNKLLLWSAFALSLTVFPIIYIPRISDYAFQVIDIGWEWGIVFGMILVYLVLTELWKLMKRRLRKGENQTGRKMTAKEKNLPRFETMAE</sequence>
<dbReference type="SFLD" id="SFLDF00027">
    <property type="entry name" value="p-type_atpase"/>
    <property type="match status" value="1"/>
</dbReference>
<dbReference type="InterPro" id="IPR044492">
    <property type="entry name" value="P_typ_ATPase_HD_dom"/>
</dbReference>
<feature type="transmembrane region" description="Helical" evidence="9">
    <location>
        <begin position="1001"/>
        <end position="1020"/>
    </location>
</feature>
<dbReference type="Pfam" id="PF00689">
    <property type="entry name" value="Cation_ATPase_C"/>
    <property type="match status" value="1"/>
</dbReference>
<dbReference type="NCBIfam" id="TIGR01494">
    <property type="entry name" value="ATPase_P-type"/>
    <property type="match status" value="2"/>
</dbReference>
<dbReference type="InterPro" id="IPR023299">
    <property type="entry name" value="ATPase_P-typ_cyto_dom_N"/>
</dbReference>